<dbReference type="PANTHER" id="PTHR47534:SF3">
    <property type="entry name" value="ALCOHOL DEHYDROGENASE-LIKE C-TERMINAL DOMAIN-CONTAINING PROTEIN"/>
    <property type="match status" value="1"/>
</dbReference>
<keyword evidence="4" id="KW-1185">Reference proteome</keyword>
<dbReference type="AlphaFoldDB" id="A0A8T9B2V1"/>
<accession>A0A8T9B2V1</accession>
<feature type="domain" description="Ketoreductase (KR)" evidence="2">
    <location>
        <begin position="78"/>
        <end position="168"/>
    </location>
</feature>
<dbReference type="Proteomes" id="UP000469559">
    <property type="component" value="Unassembled WGS sequence"/>
</dbReference>
<dbReference type="Pfam" id="PF08659">
    <property type="entry name" value="KR"/>
    <property type="match status" value="1"/>
</dbReference>
<sequence length="203" mass="22001">MSFQHLSYACEIRITGEGYRIEFCGSSLITRESPRHEKIKSKQHLSLNHWRCSFVFVAKDHCGNPTLIAALPQGLVALFIGATSGIGQSALQHFSQYASSPHIYSVARETSVASHENLLATLRQSNPTGTYNLITADVSLVSEIDKVVNASTQKESKVDIVFMSAGFMPFGGAPEHERGPRSVHDDPLLLANASSTADASLAQ</sequence>
<dbReference type="InterPro" id="IPR013968">
    <property type="entry name" value="PKS_KR"/>
</dbReference>
<keyword evidence="1" id="KW-0560">Oxidoreductase</keyword>
<evidence type="ECO:0000259" key="2">
    <source>
        <dbReference type="Pfam" id="PF08659"/>
    </source>
</evidence>
<dbReference type="InterPro" id="IPR052228">
    <property type="entry name" value="Sec_Metab_Biosynth_Oxidored"/>
</dbReference>
<gene>
    <name evidence="3" type="primary">andH_6</name>
    <name evidence="3" type="ORF">LARI1_G006947</name>
</gene>
<dbReference type="SUPFAM" id="SSF51735">
    <property type="entry name" value="NAD(P)-binding Rossmann-fold domains"/>
    <property type="match status" value="1"/>
</dbReference>
<name>A0A8T9B2V1_9HELO</name>
<evidence type="ECO:0000256" key="1">
    <source>
        <dbReference type="ARBA" id="ARBA00023002"/>
    </source>
</evidence>
<dbReference type="OrthoDB" id="2898509at2759"/>
<dbReference type="InterPro" id="IPR036291">
    <property type="entry name" value="NAD(P)-bd_dom_sf"/>
</dbReference>
<reference evidence="3 4" key="1">
    <citation type="submission" date="2018-05" db="EMBL/GenBank/DDBJ databases">
        <title>Whole genome sequencing for identification of molecular markers to develop diagnostic detection tools for the regulated plant pathogen Lachnellula willkommii.</title>
        <authorList>
            <person name="Giroux E."/>
            <person name="Bilodeau G."/>
        </authorList>
    </citation>
    <scope>NUCLEOTIDE SEQUENCE [LARGE SCALE GENOMIC DNA]</scope>
    <source>
        <strain evidence="3 4">CBS 203.66</strain>
    </source>
</reference>
<evidence type="ECO:0000313" key="4">
    <source>
        <dbReference type="Proteomes" id="UP000469559"/>
    </source>
</evidence>
<dbReference type="EMBL" id="QGMF01000887">
    <property type="protein sequence ID" value="TVY13671.1"/>
    <property type="molecule type" value="Genomic_DNA"/>
</dbReference>
<dbReference type="PANTHER" id="PTHR47534">
    <property type="entry name" value="YALI0E05731P"/>
    <property type="match status" value="1"/>
</dbReference>
<proteinExistence type="predicted"/>
<dbReference type="GO" id="GO:0016491">
    <property type="term" value="F:oxidoreductase activity"/>
    <property type="evidence" value="ECO:0007669"/>
    <property type="project" value="UniProtKB-KW"/>
</dbReference>
<dbReference type="Gene3D" id="3.40.50.720">
    <property type="entry name" value="NAD(P)-binding Rossmann-like Domain"/>
    <property type="match status" value="1"/>
</dbReference>
<evidence type="ECO:0000313" key="3">
    <source>
        <dbReference type="EMBL" id="TVY13671.1"/>
    </source>
</evidence>
<protein>
    <submittedName>
        <fullName evidence="3">Oxidoreductase andH</fullName>
    </submittedName>
</protein>
<comment type="caution">
    <text evidence="3">The sequence shown here is derived from an EMBL/GenBank/DDBJ whole genome shotgun (WGS) entry which is preliminary data.</text>
</comment>
<organism evidence="3 4">
    <name type="scientific">Lachnellula arida</name>
    <dbReference type="NCBI Taxonomy" id="1316785"/>
    <lineage>
        <taxon>Eukaryota</taxon>
        <taxon>Fungi</taxon>
        <taxon>Dikarya</taxon>
        <taxon>Ascomycota</taxon>
        <taxon>Pezizomycotina</taxon>
        <taxon>Leotiomycetes</taxon>
        <taxon>Helotiales</taxon>
        <taxon>Lachnaceae</taxon>
        <taxon>Lachnellula</taxon>
    </lineage>
</organism>